<proteinExistence type="predicted"/>
<reference evidence="7" key="1">
    <citation type="submission" date="2019-11" db="EMBL/GenBank/DDBJ databases">
        <authorList>
            <person name="Liu Y."/>
            <person name="Hou J."/>
            <person name="Li T.-Q."/>
            <person name="Guan C.-H."/>
            <person name="Wu X."/>
            <person name="Wu H.-Z."/>
            <person name="Ling F."/>
            <person name="Zhang R."/>
            <person name="Shi X.-G."/>
            <person name="Ren J.-P."/>
            <person name="Chen E.-F."/>
            <person name="Sun J.-M."/>
        </authorList>
    </citation>
    <scope>NUCLEOTIDE SEQUENCE</scope>
    <source>
        <strain evidence="7">Adult_tree_wgs_1</strain>
        <tissue evidence="7">Leaves</tissue>
    </source>
</reference>
<evidence type="ECO:0000259" key="6">
    <source>
        <dbReference type="PROSITE" id="PS50966"/>
    </source>
</evidence>
<dbReference type="InterPro" id="IPR006564">
    <property type="entry name" value="Znf_PMZ"/>
</dbReference>
<name>A0A834GDR7_RHOSS</name>
<feature type="domain" description="WRKY" evidence="5">
    <location>
        <begin position="61"/>
        <end position="132"/>
    </location>
</feature>
<dbReference type="GO" id="GO:0008270">
    <property type="term" value="F:zinc ion binding"/>
    <property type="evidence" value="ECO:0007669"/>
    <property type="project" value="UniProtKB-KW"/>
</dbReference>
<keyword evidence="8" id="KW-1185">Reference proteome</keyword>
<dbReference type="InterPro" id="IPR018289">
    <property type="entry name" value="MULE_transposase_dom"/>
</dbReference>
<dbReference type="PROSITE" id="PS50811">
    <property type="entry name" value="WRKY"/>
    <property type="match status" value="1"/>
</dbReference>
<dbReference type="PROSITE" id="PS50966">
    <property type="entry name" value="ZF_SWIM"/>
    <property type="match status" value="1"/>
</dbReference>
<dbReference type="SMART" id="SM00575">
    <property type="entry name" value="ZnF_PMZ"/>
    <property type="match status" value="1"/>
</dbReference>
<evidence type="ECO:0000313" key="8">
    <source>
        <dbReference type="Proteomes" id="UP000626092"/>
    </source>
</evidence>
<keyword evidence="1" id="KW-0479">Metal-binding</keyword>
<dbReference type="Proteomes" id="UP000626092">
    <property type="component" value="Unassembled WGS sequence"/>
</dbReference>
<dbReference type="Pfam" id="PF10551">
    <property type="entry name" value="MULE"/>
    <property type="match status" value="1"/>
</dbReference>
<dbReference type="Pfam" id="PF04434">
    <property type="entry name" value="SWIM"/>
    <property type="match status" value="1"/>
</dbReference>
<dbReference type="InterPro" id="IPR004330">
    <property type="entry name" value="FAR1_DNA_bnd_dom"/>
</dbReference>
<evidence type="ECO:0000259" key="5">
    <source>
        <dbReference type="PROSITE" id="PS50811"/>
    </source>
</evidence>
<accession>A0A834GDR7</accession>
<keyword evidence="2 4" id="KW-0863">Zinc-finger</keyword>
<evidence type="ECO:0008006" key="9">
    <source>
        <dbReference type="Google" id="ProtNLM"/>
    </source>
</evidence>
<keyword evidence="3" id="KW-0862">Zinc</keyword>
<feature type="domain" description="SWIM-type" evidence="6">
    <location>
        <begin position="521"/>
        <end position="557"/>
    </location>
</feature>
<dbReference type="PANTHER" id="PTHR47718">
    <property type="entry name" value="OS01G0519700 PROTEIN"/>
    <property type="match status" value="1"/>
</dbReference>
<dbReference type="AlphaFoldDB" id="A0A834GDR7"/>
<evidence type="ECO:0000256" key="2">
    <source>
        <dbReference type="ARBA" id="ARBA00022771"/>
    </source>
</evidence>
<evidence type="ECO:0000313" key="7">
    <source>
        <dbReference type="EMBL" id="KAF7132535.1"/>
    </source>
</evidence>
<evidence type="ECO:0000256" key="3">
    <source>
        <dbReference type="ARBA" id="ARBA00022833"/>
    </source>
</evidence>
<dbReference type="GO" id="GO:0043565">
    <property type="term" value="F:sequence-specific DNA binding"/>
    <property type="evidence" value="ECO:0007669"/>
    <property type="project" value="InterPro"/>
</dbReference>
<dbReference type="GO" id="GO:0003700">
    <property type="term" value="F:DNA-binding transcription factor activity"/>
    <property type="evidence" value="ECO:0007669"/>
    <property type="project" value="InterPro"/>
</dbReference>
<dbReference type="InterPro" id="IPR007527">
    <property type="entry name" value="Znf_SWIM"/>
</dbReference>
<dbReference type="OrthoDB" id="2402896at2759"/>
<sequence length="726" mass="83578">MQCLEEIDIFSPLASQPCESSASSPEVLYTPQVKKDLIPKIAQEFDNLDDVHIFYNNYAKESGFGTRLSSSKRNREGEIIRNEYSCCKTEPTLRRRGITGEGCGAKLSVVKGRSSEKFVVSQFVEGHNHPLTSPKRAHLLRSHRKVSVAKKASAQQKNTGSLQQDPENVGFLQQDLYNAERERMKILARHDADMLYEHFQFEQQENTGFMFTMKKDDDGRMTHCFWADATSRKSYQSFGDVVVFDTTYNTNRYAMIFTPILGVNHHGQTTIFGCGFLSNERSDSFEWLFKEWLKAMPAGPPKMIITDYDPAMAKAIATTLPNTHHRYCIWHIVSKFSEKISPESYEEHYEELKNCIWNSESPEEFETGWAAVVEKANLSGNEWLHAMYKIRERWIPAYMKHLFSAYMTSSRRAEISHAFFKKALSPYNSFFDFVTRFDRTLSHVRQNELDLDLEDLNEKPALKTSYFMESTMSELYTQTIFYKFQEELFQNMAYVLTMTHEDEHRCLYNVKRFKESGSRVRELLVEKSSNYVSCSCKKFECDGIPCRHMLAYFTRMMQIVDLPNQYILLRWTKLAKAMRVRDDLGGAVQEICYTSLLVRRNSLYQLASNVIDEAVLTEDGTELLREALESIQKKLPAMNLGSENGERSAIQVRIPLDHSFTEPLQVRAKGCGKRLKGGKEKAAKKGRRCNGCGLTGQSHDKRNCPKLLNISSQDVGLNNDDDIDYD</sequence>
<dbReference type="InterPro" id="IPR003657">
    <property type="entry name" value="WRKY_dom"/>
</dbReference>
<organism evidence="7 8">
    <name type="scientific">Rhododendron simsii</name>
    <name type="common">Sims's rhododendron</name>
    <dbReference type="NCBI Taxonomy" id="118357"/>
    <lineage>
        <taxon>Eukaryota</taxon>
        <taxon>Viridiplantae</taxon>
        <taxon>Streptophyta</taxon>
        <taxon>Embryophyta</taxon>
        <taxon>Tracheophyta</taxon>
        <taxon>Spermatophyta</taxon>
        <taxon>Magnoliopsida</taxon>
        <taxon>eudicotyledons</taxon>
        <taxon>Gunneridae</taxon>
        <taxon>Pentapetalae</taxon>
        <taxon>asterids</taxon>
        <taxon>Ericales</taxon>
        <taxon>Ericaceae</taxon>
        <taxon>Ericoideae</taxon>
        <taxon>Rhodoreae</taxon>
        <taxon>Rhododendron</taxon>
    </lineage>
</organism>
<gene>
    <name evidence="7" type="ORF">RHSIM_Rhsim09G0033300</name>
</gene>
<comment type="caution">
    <text evidence="7">The sequence shown here is derived from an EMBL/GenBank/DDBJ whole genome shotgun (WGS) entry which is preliminary data.</text>
</comment>
<dbReference type="Pfam" id="PF03101">
    <property type="entry name" value="FAR1"/>
    <property type="match status" value="1"/>
</dbReference>
<evidence type="ECO:0000256" key="4">
    <source>
        <dbReference type="PROSITE-ProRule" id="PRU00325"/>
    </source>
</evidence>
<evidence type="ECO:0000256" key="1">
    <source>
        <dbReference type="ARBA" id="ARBA00022723"/>
    </source>
</evidence>
<protein>
    <recommendedName>
        <fullName evidence="9">Protein FAR1-RELATED SEQUENCE</fullName>
    </recommendedName>
</protein>
<dbReference type="EMBL" id="WJXA01000009">
    <property type="protein sequence ID" value="KAF7132535.1"/>
    <property type="molecule type" value="Genomic_DNA"/>
</dbReference>